<dbReference type="PANTHER" id="PTHR42751">
    <property type="entry name" value="SODIUM/HYDROGEN EXCHANGER FAMILY/TRKA DOMAIN PROTEIN"/>
    <property type="match status" value="1"/>
</dbReference>
<proteinExistence type="inferred from homology"/>
<dbReference type="AlphaFoldDB" id="A0A8D5U506"/>
<evidence type="ECO:0000256" key="4">
    <source>
        <dbReference type="ARBA" id="ARBA00022692"/>
    </source>
</evidence>
<protein>
    <recommendedName>
        <fullName evidence="8">Cation/H+ exchanger transmembrane domain-containing protein</fullName>
    </recommendedName>
</protein>
<sequence>MIQSSNTVLTLTLVIATFAGLVLNRLRISPVLAYMVAGLIGEILGLNYNSPEFQFISFLAVNLLSFEMGVSVNLIDLKNLFRKSVFIVIVEFLVVFSIVSLVGVLIRLTLIQTLLLTVIGFNTSTSIAFKLGEGKLNEKDFKLILSVSSLEDTLAFIVLSVITSGSVNLLNLLITSLSSLALGYLVSKVLINPTLRYTKSEESVILSSVASVFLFNLLSSVLNLPSTLANFLLGIGTSYASSDPDKIIRGMKPLVDFTLIFFFFIAGSYLKVSGFIFFYILISVILVLTKFVAFSTAYWFSGVDFLRAYGTGLFMTSLSEFGIVISLTALQLGLPVAIVYDVSTVLVAVSSTIASLLTSRNQLVLRLISKIYMSIKLDRIDNIVKTLGHVTFRSPEIITTFLKFSIMSITLTFSSIYLADLLVTLSPYLSLLSLSLLVLTPFLLVLFILYYTRKIENKEFKLISQVFMWGLFLLIMIDYSILLSRVIINSPLEIVMLSMSISILIVLLFYSKIYKLLEELDELF</sequence>
<keyword evidence="4 7" id="KW-0812">Transmembrane</keyword>
<organism evidence="9 10">
    <name type="scientific">Stygiolobus caldivivus</name>
    <dbReference type="NCBI Taxonomy" id="2824673"/>
    <lineage>
        <taxon>Archaea</taxon>
        <taxon>Thermoproteota</taxon>
        <taxon>Thermoprotei</taxon>
        <taxon>Sulfolobales</taxon>
        <taxon>Sulfolobaceae</taxon>
        <taxon>Stygiolobus</taxon>
    </lineage>
</organism>
<reference evidence="9 10" key="1">
    <citation type="submission" date="2021-04" db="EMBL/GenBank/DDBJ databases">
        <title>Complete genome sequence of Stygiolobus sp. KN-1.</title>
        <authorList>
            <person name="Nakamura K."/>
            <person name="Sakai H."/>
            <person name="Kurosawa N."/>
        </authorList>
    </citation>
    <scope>NUCLEOTIDE SEQUENCE [LARGE SCALE GENOMIC DNA]</scope>
    <source>
        <strain evidence="9 10">KN-1</strain>
    </source>
</reference>
<keyword evidence="3" id="KW-0813">Transport</keyword>
<evidence type="ECO:0000256" key="6">
    <source>
        <dbReference type="ARBA" id="ARBA00023136"/>
    </source>
</evidence>
<feature type="transmembrane region" description="Helical" evidence="7">
    <location>
        <begin position="276"/>
        <end position="300"/>
    </location>
</feature>
<gene>
    <name evidence="9" type="ORF">KN1_04540</name>
</gene>
<dbReference type="RefSeq" id="WP_221289214.1">
    <property type="nucleotide sequence ID" value="NZ_AP024597.1"/>
</dbReference>
<dbReference type="KEGG" id="csty:KN1_04540"/>
<dbReference type="Gene3D" id="1.20.1530.20">
    <property type="match status" value="1"/>
</dbReference>
<feature type="transmembrane region" description="Helical" evidence="7">
    <location>
        <begin position="401"/>
        <end position="419"/>
    </location>
</feature>
<feature type="transmembrane region" description="Helical" evidence="7">
    <location>
        <begin position="431"/>
        <end position="450"/>
    </location>
</feature>
<dbReference type="EMBL" id="AP024597">
    <property type="protein sequence ID" value="BCU69157.1"/>
    <property type="molecule type" value="Genomic_DNA"/>
</dbReference>
<dbReference type="Pfam" id="PF00999">
    <property type="entry name" value="Na_H_Exchanger"/>
    <property type="match status" value="1"/>
</dbReference>
<evidence type="ECO:0000256" key="7">
    <source>
        <dbReference type="SAM" id="Phobius"/>
    </source>
</evidence>
<dbReference type="PANTHER" id="PTHR42751:SF3">
    <property type="entry name" value="SODIUM_GLUTAMATE SYMPORTER"/>
    <property type="match status" value="1"/>
</dbReference>
<evidence type="ECO:0000313" key="9">
    <source>
        <dbReference type="EMBL" id="BCU69157.1"/>
    </source>
</evidence>
<feature type="transmembrane region" description="Helical" evidence="7">
    <location>
        <begin position="112"/>
        <end position="131"/>
    </location>
</feature>
<dbReference type="InterPro" id="IPR006153">
    <property type="entry name" value="Cation/H_exchanger_TM"/>
</dbReference>
<name>A0A8D5U506_9CREN</name>
<dbReference type="GeneID" id="66162202"/>
<feature type="domain" description="Cation/H+ exchanger transmembrane" evidence="8">
    <location>
        <begin position="14"/>
        <end position="358"/>
    </location>
</feature>
<evidence type="ECO:0000313" key="10">
    <source>
        <dbReference type="Proteomes" id="UP000825123"/>
    </source>
</evidence>
<feature type="transmembrane region" description="Helical" evidence="7">
    <location>
        <begin position="338"/>
        <end position="357"/>
    </location>
</feature>
<dbReference type="Proteomes" id="UP000825123">
    <property type="component" value="Chromosome"/>
</dbReference>
<feature type="transmembrane region" description="Helical" evidence="7">
    <location>
        <begin position="6"/>
        <end position="24"/>
    </location>
</feature>
<feature type="transmembrane region" description="Helical" evidence="7">
    <location>
        <begin position="254"/>
        <end position="270"/>
    </location>
</feature>
<feature type="transmembrane region" description="Helical" evidence="7">
    <location>
        <begin position="55"/>
        <end position="74"/>
    </location>
</feature>
<dbReference type="GO" id="GO:1902600">
    <property type="term" value="P:proton transmembrane transport"/>
    <property type="evidence" value="ECO:0007669"/>
    <property type="project" value="InterPro"/>
</dbReference>
<dbReference type="GO" id="GO:0016020">
    <property type="term" value="C:membrane"/>
    <property type="evidence" value="ECO:0007669"/>
    <property type="project" value="UniProtKB-SubCell"/>
</dbReference>
<evidence type="ECO:0000256" key="2">
    <source>
        <dbReference type="ARBA" id="ARBA00005551"/>
    </source>
</evidence>
<evidence type="ECO:0000256" key="3">
    <source>
        <dbReference type="ARBA" id="ARBA00022448"/>
    </source>
</evidence>
<keyword evidence="6 7" id="KW-0472">Membrane</keyword>
<accession>A0A8D5U506</accession>
<dbReference type="InterPro" id="IPR038770">
    <property type="entry name" value="Na+/solute_symporter_sf"/>
</dbReference>
<comment type="similarity">
    <text evidence="2">Belongs to the monovalent cation:proton antiporter 2 (CPA2) transporter (TC 2.A.37) family.</text>
</comment>
<evidence type="ECO:0000259" key="8">
    <source>
        <dbReference type="Pfam" id="PF00999"/>
    </source>
</evidence>
<feature type="transmembrane region" description="Helical" evidence="7">
    <location>
        <begin position="494"/>
        <end position="510"/>
    </location>
</feature>
<dbReference type="GO" id="GO:0015297">
    <property type="term" value="F:antiporter activity"/>
    <property type="evidence" value="ECO:0007669"/>
    <property type="project" value="InterPro"/>
</dbReference>
<keyword evidence="10" id="KW-1185">Reference proteome</keyword>
<feature type="transmembrane region" description="Helical" evidence="7">
    <location>
        <begin position="86"/>
        <end position="106"/>
    </location>
</feature>
<feature type="transmembrane region" description="Helical" evidence="7">
    <location>
        <begin position="312"/>
        <end position="332"/>
    </location>
</feature>
<evidence type="ECO:0000256" key="5">
    <source>
        <dbReference type="ARBA" id="ARBA00022989"/>
    </source>
</evidence>
<feature type="transmembrane region" description="Helical" evidence="7">
    <location>
        <begin position="462"/>
        <end position="482"/>
    </location>
</feature>
<keyword evidence="5 7" id="KW-1133">Transmembrane helix</keyword>
<evidence type="ECO:0000256" key="1">
    <source>
        <dbReference type="ARBA" id="ARBA00004141"/>
    </source>
</evidence>
<comment type="subcellular location">
    <subcellularLocation>
        <location evidence="1">Membrane</location>
        <topology evidence="1">Multi-pass membrane protein</topology>
    </subcellularLocation>
</comment>